<evidence type="ECO:0000256" key="7">
    <source>
        <dbReference type="ARBA" id="ARBA00022723"/>
    </source>
</evidence>
<dbReference type="SMART" id="SM00184">
    <property type="entry name" value="RING"/>
    <property type="match status" value="5"/>
</dbReference>
<gene>
    <name evidence="26" type="ORF">ROHU_035991</name>
</gene>
<feature type="region of interest" description="Disordered" evidence="21">
    <location>
        <begin position="1426"/>
        <end position="1547"/>
    </location>
</feature>
<dbReference type="CDD" id="cd15596">
    <property type="entry name" value="PHD4_KMT2C"/>
    <property type="match status" value="1"/>
</dbReference>
<dbReference type="CDD" id="cd22026">
    <property type="entry name" value="HMG-box_KMT2C"/>
    <property type="match status" value="1"/>
</dbReference>
<dbReference type="InterPro" id="IPR013083">
    <property type="entry name" value="Znf_RING/FYVE/PHD"/>
</dbReference>
<dbReference type="InterPro" id="IPR013632">
    <property type="entry name" value="Rad51_C"/>
</dbReference>
<feature type="region of interest" description="Disordered" evidence="21">
    <location>
        <begin position="3834"/>
        <end position="4021"/>
    </location>
</feature>
<evidence type="ECO:0000259" key="23">
    <source>
        <dbReference type="PROSITE" id="PS50162"/>
    </source>
</evidence>
<dbReference type="CDD" id="cd19490">
    <property type="entry name" value="XRCC2"/>
    <property type="match status" value="1"/>
</dbReference>
<dbReference type="InterPro" id="IPR046341">
    <property type="entry name" value="SET_dom_sf"/>
</dbReference>
<evidence type="ECO:0000256" key="15">
    <source>
        <dbReference type="ARBA" id="ARBA00023163"/>
    </source>
</evidence>
<feature type="compositionally biased region" description="Low complexity" evidence="21">
    <location>
        <begin position="2367"/>
        <end position="2381"/>
    </location>
</feature>
<dbReference type="InterPro" id="IPR047003">
    <property type="entry name" value="KMT2C_PHD4"/>
</dbReference>
<feature type="compositionally biased region" description="Basic and acidic residues" evidence="21">
    <location>
        <begin position="2921"/>
        <end position="2943"/>
    </location>
</feature>
<dbReference type="PANTHER" id="PTHR45888:SF1">
    <property type="entry name" value="HISTONE-LYSINE N-METHYLTRANSFERASE 2C"/>
    <property type="match status" value="1"/>
</dbReference>
<dbReference type="InterPro" id="IPR041968">
    <property type="entry name" value="KMT2C_ePHD2"/>
</dbReference>
<feature type="region of interest" description="Disordered" evidence="21">
    <location>
        <begin position="3668"/>
        <end position="3817"/>
    </location>
</feature>
<feature type="region of interest" description="Disordered" evidence="21">
    <location>
        <begin position="342"/>
        <end position="477"/>
    </location>
</feature>
<feature type="compositionally biased region" description="Acidic residues" evidence="21">
    <location>
        <begin position="526"/>
        <end position="536"/>
    </location>
</feature>
<feature type="region of interest" description="Disordered" evidence="21">
    <location>
        <begin position="1135"/>
        <end position="1178"/>
    </location>
</feature>
<feature type="region of interest" description="Disordered" evidence="21">
    <location>
        <begin position="3328"/>
        <end position="3355"/>
    </location>
</feature>
<dbReference type="InterPro" id="IPR009071">
    <property type="entry name" value="HMG_box_dom"/>
</dbReference>
<feature type="compositionally biased region" description="Low complexity" evidence="21">
    <location>
        <begin position="2101"/>
        <end position="2111"/>
    </location>
</feature>
<reference evidence="26 27" key="1">
    <citation type="submission" date="2018-03" db="EMBL/GenBank/DDBJ databases">
        <title>Draft genome sequence of Rohu Carp (Labeo rohita).</title>
        <authorList>
            <person name="Das P."/>
            <person name="Kushwaha B."/>
            <person name="Joshi C.G."/>
            <person name="Kumar D."/>
            <person name="Nagpure N.S."/>
            <person name="Sahoo L."/>
            <person name="Das S.P."/>
            <person name="Bit A."/>
            <person name="Patnaik S."/>
            <person name="Meher P.K."/>
            <person name="Jayasankar P."/>
            <person name="Koringa P.G."/>
            <person name="Patel N.V."/>
            <person name="Hinsu A.T."/>
            <person name="Kumar R."/>
            <person name="Pandey M."/>
            <person name="Agarwal S."/>
            <person name="Srivastava S."/>
            <person name="Singh M."/>
            <person name="Iquebal M.A."/>
            <person name="Jaiswal S."/>
            <person name="Angadi U.B."/>
            <person name="Kumar N."/>
            <person name="Raza M."/>
            <person name="Shah T.M."/>
            <person name="Rai A."/>
            <person name="Jena J.K."/>
        </authorList>
    </citation>
    <scope>NUCLEOTIDE SEQUENCE [LARGE SCALE GENOMIC DNA]</scope>
    <source>
        <strain evidence="26">DASCIFA01</strain>
        <tissue evidence="26">Testis</tissue>
    </source>
</reference>
<dbReference type="InterPro" id="IPR001965">
    <property type="entry name" value="Znf_PHD"/>
</dbReference>
<feature type="compositionally biased region" description="Low complexity" evidence="21">
    <location>
        <begin position="360"/>
        <end position="373"/>
    </location>
</feature>
<dbReference type="CDD" id="cd15513">
    <property type="entry name" value="PHD5_KMT2C_like"/>
    <property type="match status" value="1"/>
</dbReference>
<dbReference type="GO" id="GO:0140664">
    <property type="term" value="F:ATP-dependent DNA damage sensor activity"/>
    <property type="evidence" value="ECO:0007669"/>
    <property type="project" value="InterPro"/>
</dbReference>
<feature type="region of interest" description="Disordered" evidence="21">
    <location>
        <begin position="2770"/>
        <end position="2814"/>
    </location>
</feature>
<feature type="region of interest" description="Disordered" evidence="21">
    <location>
        <begin position="1898"/>
        <end position="2689"/>
    </location>
</feature>
<feature type="domain" description="PHD-type" evidence="22">
    <location>
        <begin position="821"/>
        <end position="877"/>
    </location>
</feature>
<feature type="compositionally biased region" description="Polar residues" evidence="21">
    <location>
        <begin position="2981"/>
        <end position="2992"/>
    </location>
</feature>
<dbReference type="InterPro" id="IPR047004">
    <property type="entry name" value="KMT2C_PHD2"/>
</dbReference>
<dbReference type="CDD" id="cd15594">
    <property type="entry name" value="PHD2_KMT2C"/>
    <property type="match status" value="1"/>
</dbReference>
<dbReference type="SMART" id="SM00541">
    <property type="entry name" value="FYRN"/>
    <property type="match status" value="1"/>
</dbReference>
<feature type="compositionally biased region" description="Polar residues" evidence="21">
    <location>
        <begin position="2534"/>
        <end position="2551"/>
    </location>
</feature>
<feature type="compositionally biased region" description="Basic and acidic residues" evidence="21">
    <location>
        <begin position="1438"/>
        <end position="1481"/>
    </location>
</feature>
<feature type="region of interest" description="Disordered" evidence="21">
    <location>
        <begin position="1684"/>
        <end position="1712"/>
    </location>
</feature>
<feature type="compositionally biased region" description="Polar residues" evidence="21">
    <location>
        <begin position="2804"/>
        <end position="2813"/>
    </location>
</feature>
<keyword evidence="13" id="KW-0805">Transcription regulation</keyword>
<feature type="compositionally biased region" description="Basic residues" evidence="21">
    <location>
        <begin position="392"/>
        <end position="401"/>
    </location>
</feature>
<name>A0A498NSG5_LABRO</name>
<dbReference type="SUPFAM" id="SSF82199">
    <property type="entry name" value="SET domain"/>
    <property type="match status" value="1"/>
</dbReference>
<feature type="compositionally biased region" description="Pro residues" evidence="21">
    <location>
        <begin position="4006"/>
        <end position="4020"/>
    </location>
</feature>
<feature type="compositionally biased region" description="Low complexity" evidence="21">
    <location>
        <begin position="1607"/>
        <end position="1631"/>
    </location>
</feature>
<feature type="compositionally biased region" description="Polar residues" evidence="21">
    <location>
        <begin position="1138"/>
        <end position="1178"/>
    </location>
</feature>
<dbReference type="FunFam" id="3.30.40.10:FF:000080">
    <property type="entry name" value="Histone-lysine N-methyltransferase 2C"/>
    <property type="match status" value="1"/>
</dbReference>
<evidence type="ECO:0000256" key="2">
    <source>
        <dbReference type="ARBA" id="ARBA00022481"/>
    </source>
</evidence>
<feature type="compositionally biased region" description="Polar residues" evidence="21">
    <location>
        <begin position="2509"/>
        <end position="2522"/>
    </location>
</feature>
<keyword evidence="10" id="KW-0862">Zinc</keyword>
<dbReference type="STRING" id="84645.A0A498NSG5"/>
<feature type="compositionally biased region" description="Polar residues" evidence="21">
    <location>
        <begin position="2047"/>
        <end position="2056"/>
    </location>
</feature>
<evidence type="ECO:0000256" key="21">
    <source>
        <dbReference type="SAM" id="MobiDB-lite"/>
    </source>
</evidence>
<feature type="compositionally biased region" description="Basic residues" evidence="21">
    <location>
        <begin position="3328"/>
        <end position="3343"/>
    </location>
</feature>
<dbReference type="GO" id="GO:0008270">
    <property type="term" value="F:zinc ion binding"/>
    <property type="evidence" value="ECO:0007669"/>
    <property type="project" value="UniProtKB-KW"/>
</dbReference>
<feature type="compositionally biased region" description="Polar residues" evidence="21">
    <location>
        <begin position="2250"/>
        <end position="2266"/>
    </location>
</feature>
<keyword evidence="6" id="KW-0949">S-adenosyl-L-methionine</keyword>
<dbReference type="GO" id="GO:0045944">
    <property type="term" value="P:positive regulation of transcription by RNA polymerase II"/>
    <property type="evidence" value="ECO:0007669"/>
    <property type="project" value="TreeGrafter"/>
</dbReference>
<dbReference type="PROSITE" id="PS50016">
    <property type="entry name" value="ZF_PHD_2"/>
    <property type="match status" value="5"/>
</dbReference>
<feature type="domain" description="RecA family profile 1" evidence="23">
    <location>
        <begin position="16"/>
        <end position="207"/>
    </location>
</feature>
<evidence type="ECO:0000259" key="22">
    <source>
        <dbReference type="PROSITE" id="PS50016"/>
    </source>
</evidence>
<feature type="compositionally biased region" description="Acidic residues" evidence="21">
    <location>
        <begin position="424"/>
        <end position="441"/>
    </location>
</feature>
<dbReference type="PROSITE" id="PS50868">
    <property type="entry name" value="POST_SET"/>
    <property type="match status" value="1"/>
</dbReference>
<feature type="compositionally biased region" description="Polar residues" evidence="21">
    <location>
        <begin position="2471"/>
        <end position="2486"/>
    </location>
</feature>
<feature type="compositionally biased region" description="Low complexity" evidence="21">
    <location>
        <begin position="1970"/>
        <end position="1982"/>
    </location>
</feature>
<dbReference type="Pfam" id="PF13832">
    <property type="entry name" value="zf-HC5HC2H_2"/>
    <property type="match status" value="1"/>
</dbReference>
<dbReference type="Gene3D" id="3.30.40.10">
    <property type="entry name" value="Zinc/RING finger domain, C3HC4 (zinc finger)"/>
    <property type="match status" value="5"/>
</dbReference>
<dbReference type="InterPro" id="IPR019787">
    <property type="entry name" value="Znf_PHD-finger"/>
</dbReference>
<feature type="compositionally biased region" description="Polar residues" evidence="21">
    <location>
        <begin position="1983"/>
        <end position="2032"/>
    </location>
</feature>
<evidence type="ECO:0000256" key="19">
    <source>
        <dbReference type="PROSITE-ProRule" id="PRU00146"/>
    </source>
</evidence>
<accession>A0A498NSG5</accession>
<evidence type="ECO:0000256" key="18">
    <source>
        <dbReference type="ARBA" id="ARBA00049353"/>
    </source>
</evidence>
<evidence type="ECO:0000256" key="12">
    <source>
        <dbReference type="ARBA" id="ARBA00022990"/>
    </source>
</evidence>
<dbReference type="FunFam" id="3.30.40.10:FF:000095">
    <property type="entry name" value="Histone-lysine N-methyltransferase 2C"/>
    <property type="match status" value="1"/>
</dbReference>
<dbReference type="GO" id="GO:0003713">
    <property type="term" value="F:transcription coactivator activity"/>
    <property type="evidence" value="ECO:0007669"/>
    <property type="project" value="TreeGrafter"/>
</dbReference>
<protein>
    <recommendedName>
        <fullName evidence="17">[histone H3]-lysine(4) N-methyltransferase</fullName>
        <ecNumber evidence="17">2.1.1.364</ecNumber>
    </recommendedName>
</protein>
<feature type="domain" description="PHD-type" evidence="22">
    <location>
        <begin position="743"/>
        <end position="793"/>
    </location>
</feature>
<keyword evidence="8" id="KW-0677">Repeat</keyword>
<evidence type="ECO:0000256" key="4">
    <source>
        <dbReference type="ARBA" id="ARBA00022603"/>
    </source>
</evidence>
<feature type="compositionally biased region" description="Polar residues" evidence="21">
    <location>
        <begin position="3928"/>
        <end position="3939"/>
    </location>
</feature>
<dbReference type="PROSITE" id="PS50162">
    <property type="entry name" value="RECA_2"/>
    <property type="match status" value="1"/>
</dbReference>
<dbReference type="InterPro" id="IPR003889">
    <property type="entry name" value="FYrich_C"/>
</dbReference>
<feature type="domain" description="Post-SET" evidence="24">
    <location>
        <begin position="4877"/>
        <end position="4893"/>
    </location>
</feature>
<keyword evidence="7" id="KW-0479">Metal-binding</keyword>
<comment type="catalytic activity">
    <reaction evidence="18">
        <text>L-lysyl(4)-[histone H3] + S-adenosyl-L-methionine = N(6)-methyl-L-lysyl(4)-[histone H3] + S-adenosyl-L-homocysteine + H(+)</text>
        <dbReference type="Rhea" id="RHEA:60264"/>
        <dbReference type="Rhea" id="RHEA-COMP:15543"/>
        <dbReference type="Rhea" id="RHEA-COMP:15547"/>
        <dbReference type="ChEBI" id="CHEBI:15378"/>
        <dbReference type="ChEBI" id="CHEBI:29969"/>
        <dbReference type="ChEBI" id="CHEBI:57856"/>
        <dbReference type="ChEBI" id="CHEBI:59789"/>
        <dbReference type="ChEBI" id="CHEBI:61929"/>
        <dbReference type="EC" id="2.1.1.364"/>
    </reaction>
    <physiologicalReaction direction="left-to-right" evidence="18">
        <dbReference type="Rhea" id="RHEA:60265"/>
    </physiologicalReaction>
</comment>
<dbReference type="GO" id="GO:0032259">
    <property type="term" value="P:methylation"/>
    <property type="evidence" value="ECO:0007669"/>
    <property type="project" value="UniProtKB-KW"/>
</dbReference>
<feature type="region of interest" description="Disordered" evidence="21">
    <location>
        <begin position="997"/>
        <end position="1087"/>
    </location>
</feature>
<dbReference type="SMART" id="SM00542">
    <property type="entry name" value="FYRC"/>
    <property type="match status" value="1"/>
</dbReference>
<dbReference type="Gene3D" id="1.10.30.10">
    <property type="entry name" value="High mobility group box domain"/>
    <property type="match status" value="1"/>
</dbReference>
<feature type="compositionally biased region" description="Polar residues" evidence="21">
    <location>
        <begin position="554"/>
        <end position="566"/>
    </location>
</feature>
<keyword evidence="14 20" id="KW-0175">Coiled coil</keyword>
<evidence type="ECO:0000313" key="27">
    <source>
        <dbReference type="Proteomes" id="UP000290572"/>
    </source>
</evidence>
<dbReference type="PANTHER" id="PTHR45888">
    <property type="entry name" value="HL01030P-RELATED"/>
    <property type="match status" value="1"/>
</dbReference>
<feature type="compositionally biased region" description="Polar residues" evidence="21">
    <location>
        <begin position="1053"/>
        <end position="1062"/>
    </location>
</feature>
<dbReference type="InterPro" id="IPR003616">
    <property type="entry name" value="Post-SET_dom"/>
</dbReference>
<dbReference type="SMART" id="SM00398">
    <property type="entry name" value="HMG"/>
    <property type="match status" value="1"/>
</dbReference>
<feature type="compositionally biased region" description="Pro residues" evidence="21">
    <location>
        <begin position="3466"/>
        <end position="3493"/>
    </location>
</feature>
<evidence type="ECO:0000256" key="3">
    <source>
        <dbReference type="ARBA" id="ARBA00022553"/>
    </source>
</evidence>
<feature type="region of interest" description="Disordered" evidence="21">
    <location>
        <begin position="4291"/>
        <end position="4313"/>
    </location>
</feature>
<dbReference type="Gene3D" id="3.30.160.360">
    <property type="match status" value="1"/>
</dbReference>
<feature type="compositionally biased region" description="Polar residues" evidence="21">
    <location>
        <begin position="2231"/>
        <end position="2243"/>
    </location>
</feature>
<keyword evidence="11" id="KW-0156">Chromatin regulator</keyword>
<feature type="compositionally biased region" description="Polar residues" evidence="21">
    <location>
        <begin position="2405"/>
        <end position="2414"/>
    </location>
</feature>
<keyword evidence="4 26" id="KW-0489">Methyltransferase</keyword>
<feature type="region of interest" description="Disordered" evidence="21">
    <location>
        <begin position="3466"/>
        <end position="3545"/>
    </location>
</feature>
<dbReference type="GO" id="GO:0044666">
    <property type="term" value="C:MLL3/4 complex"/>
    <property type="evidence" value="ECO:0007669"/>
    <property type="project" value="TreeGrafter"/>
</dbReference>
<keyword evidence="9 19" id="KW-0863">Zinc-finger</keyword>
<dbReference type="Proteomes" id="UP000290572">
    <property type="component" value="Unassembled WGS sequence"/>
</dbReference>
<evidence type="ECO:0000256" key="10">
    <source>
        <dbReference type="ARBA" id="ARBA00022833"/>
    </source>
</evidence>
<feature type="domain" description="PHD-type" evidence="22">
    <location>
        <begin position="1245"/>
        <end position="1298"/>
    </location>
</feature>
<feature type="compositionally biased region" description="Basic and acidic residues" evidence="21">
    <location>
        <begin position="3344"/>
        <end position="3355"/>
    </location>
</feature>
<keyword evidence="16" id="KW-0539">Nucleus</keyword>
<evidence type="ECO:0000256" key="8">
    <source>
        <dbReference type="ARBA" id="ARBA00022737"/>
    </source>
</evidence>
<feature type="region of interest" description="Disordered" evidence="21">
    <location>
        <begin position="2921"/>
        <end position="3012"/>
    </location>
</feature>
<dbReference type="GO" id="GO:0003677">
    <property type="term" value="F:DNA binding"/>
    <property type="evidence" value="ECO:0007669"/>
    <property type="project" value="InterPro"/>
</dbReference>
<evidence type="ECO:0000256" key="6">
    <source>
        <dbReference type="ARBA" id="ARBA00022691"/>
    </source>
</evidence>
<feature type="region of interest" description="Disordered" evidence="21">
    <location>
        <begin position="513"/>
        <end position="575"/>
    </location>
</feature>
<feature type="compositionally biased region" description="Pro residues" evidence="21">
    <location>
        <begin position="2138"/>
        <end position="2147"/>
    </location>
</feature>
<feature type="compositionally biased region" description="Low complexity" evidence="21">
    <location>
        <begin position="3861"/>
        <end position="3872"/>
    </location>
</feature>
<evidence type="ECO:0000256" key="16">
    <source>
        <dbReference type="ARBA" id="ARBA00023242"/>
    </source>
</evidence>
<evidence type="ECO:0000256" key="20">
    <source>
        <dbReference type="SAM" id="Coils"/>
    </source>
</evidence>
<evidence type="ECO:0000259" key="25">
    <source>
        <dbReference type="PROSITE" id="PS51805"/>
    </source>
</evidence>
<feature type="domain" description="PHD-type" evidence="25">
    <location>
        <begin position="579"/>
        <end position="686"/>
    </location>
</feature>
<feature type="region of interest" description="Disordered" evidence="21">
    <location>
        <begin position="3141"/>
        <end position="3163"/>
    </location>
</feature>
<feature type="region of interest" description="Disordered" evidence="21">
    <location>
        <begin position="4073"/>
        <end position="4092"/>
    </location>
</feature>
<evidence type="ECO:0000256" key="11">
    <source>
        <dbReference type="ARBA" id="ARBA00022853"/>
    </source>
</evidence>
<dbReference type="PROSITE" id="PS51805">
    <property type="entry name" value="EPHD"/>
    <property type="match status" value="2"/>
</dbReference>
<dbReference type="SUPFAM" id="SSF52540">
    <property type="entry name" value="P-loop containing nucleoside triphosphate hydrolases"/>
    <property type="match status" value="1"/>
</dbReference>
<feature type="compositionally biased region" description="Basic and acidic residues" evidence="21">
    <location>
        <begin position="3531"/>
        <end position="3545"/>
    </location>
</feature>
<dbReference type="FunFam" id="3.30.40.10:FF:001142">
    <property type="entry name" value="Histone-lysine N-methyltransferase"/>
    <property type="match status" value="1"/>
</dbReference>
<proteinExistence type="predicted"/>
<dbReference type="FunFam" id="1.10.30.10:FF:000009">
    <property type="entry name" value="Histone-lysine N-methyltransferase"/>
    <property type="match status" value="1"/>
</dbReference>
<feature type="domain" description="PHD-type" evidence="25">
    <location>
        <begin position="4440"/>
        <end position="4548"/>
    </location>
</feature>
<comment type="caution">
    <text evidence="26">The sequence shown here is derived from an EMBL/GenBank/DDBJ whole genome shotgun (WGS) entry which is preliminary data.</text>
</comment>
<feature type="domain" description="PHD-type" evidence="22">
    <location>
        <begin position="696"/>
        <end position="746"/>
    </location>
</feature>
<feature type="compositionally biased region" description="Low complexity" evidence="21">
    <location>
        <begin position="2057"/>
        <end position="2080"/>
    </location>
</feature>
<comment type="subcellular location">
    <subcellularLocation>
        <location evidence="1">Nucleus</location>
    </subcellularLocation>
</comment>
<dbReference type="InterPro" id="IPR020588">
    <property type="entry name" value="RecA_ATP-bd"/>
</dbReference>
<feature type="compositionally biased region" description="Basic and acidic residues" evidence="21">
    <location>
        <begin position="1025"/>
        <end position="1034"/>
    </location>
</feature>
<feature type="compositionally biased region" description="Polar residues" evidence="21">
    <location>
        <begin position="3986"/>
        <end position="4001"/>
    </location>
</feature>
<dbReference type="PROSITE" id="PS51542">
    <property type="entry name" value="FYRN"/>
    <property type="match status" value="1"/>
</dbReference>
<dbReference type="Pfam" id="PF00628">
    <property type="entry name" value="PHD"/>
    <property type="match status" value="3"/>
</dbReference>
<keyword evidence="3" id="KW-0597">Phosphoprotein</keyword>
<dbReference type="GO" id="GO:0140945">
    <property type="term" value="F:histone H3K4 monomethyltransferase activity"/>
    <property type="evidence" value="ECO:0007669"/>
    <property type="project" value="UniProtKB-EC"/>
</dbReference>
<dbReference type="EC" id="2.1.1.364" evidence="17"/>
<keyword evidence="2" id="KW-0488">Methylation</keyword>
<organism evidence="26 27">
    <name type="scientific">Labeo rohita</name>
    <name type="common">Indian major carp</name>
    <name type="synonym">Cyprinus rohita</name>
    <dbReference type="NCBI Taxonomy" id="84645"/>
    <lineage>
        <taxon>Eukaryota</taxon>
        <taxon>Metazoa</taxon>
        <taxon>Chordata</taxon>
        <taxon>Craniata</taxon>
        <taxon>Vertebrata</taxon>
        <taxon>Euteleostomi</taxon>
        <taxon>Actinopterygii</taxon>
        <taxon>Neopterygii</taxon>
        <taxon>Teleostei</taxon>
        <taxon>Ostariophysi</taxon>
        <taxon>Cypriniformes</taxon>
        <taxon>Cyprinidae</taxon>
        <taxon>Labeoninae</taxon>
        <taxon>Labeonini</taxon>
        <taxon>Labeo</taxon>
    </lineage>
</organism>
<sequence>MTARVRMAENGAQLVSRLEGRQSLREIEPNIFPVDGGPGQGDVVEFHGLEGTGKTETLYHLITRCIMPIQSGGLEVAVIFIDTDYHFDMLRLVSVLEGRLSEDSKERDGSEGEPEERVRSCLCRLSVVHCNSSVQLLLTLHYLENTFSSQPSLGLLVIDSISSFYWVDRFNGGESTACQEANLRKCAELLDRLRRNYGIVIFATTHAIMRNYGPDPGVSEVPGSSSSSRRWRSADSATDFDKPYLCKTWQRIVTHRMLFTKSHVSKDHKQVFSTACTSIMTKGVKRCLFHVIEDGIKFVCDKRHGLNPAQFPDSTSAFYHPPLTTEKTFYLEYVPMYRSAGMSSEDKSLEPSEQGPSPPLSSAGATPSGSPAPSDKRPRGRPRKDASSVTTKSKRKSRSRGRAQADDEDSMDATDVTPTPDIDIALEMDVVEPETDDDFPEPLDLSPRDERPLSPLFQRSVSEDSAGSSASTTRKAKTREKLCAFCYCGEKSLLGQGELKLFGPTPGYVPLHIRNRRGSSEKDDDYHDDDNDFDDNDNNRSPGHRGSGLKKVSSPDSGLHSTSAPGSTDPAAEEPGRKFWDELGQIGLPDDINVASLFDPTGQCCAHLRCAAWSEGVCRGEGQSLLYVDKAIDSGSTECCAYCKRLGASIKCCEESCGRSFHYPCAAAAGTFQDIKAYTLLCPDHIQQALVRSKDEVNCLVCDSSGDLLDQLFCCTCGQHYHGSCLDIIVTPLKRAGWQCPECKVCLTCKNPGDDSKMLVCDMCDKGYHTFCLQPVMDTIPTNGWRCKNCRTCAQCGMRPNGQWSSNGVMCEGCQQQHDSSLVCLICGQNQDSGHPLDKHSCCTCKRWVHVDCERQEGADPDTQVQDGYTCKVCKQVEEESRHNQPVSSQDASFTDPEQPEDVFMAVEEVNEAKEEVVLEPEASTNPLPTVPEEFLSSAEPAQEIQVTVTLTEGSEPPPCTSTLVGVPSLSFQASSTTEDNNQEHSLIGALEMGKETEDKLPDTTEDEPEADVSKALPALPTKETSPKHTRAQEEEPMDVCPSDPSSMKDKSMTNVPESQSVAEEIEQGQKQDKQEHEEEKVADPEVACILPEPDSVPLVAECSPTVEMDTTPVSDHSFSSFNSPIEDKSLVLKHSPGLSSEGSTKLTQSPFSTEASPRETSQSQTPTHGLNPSGYSPSVSNTTFFPLTPKIGMGKPAISKRKFSPGRPRVSLMDAPYVVKEEEENSMHNTVVLFSTSDSFTLKQDMCVVCGSFGQGAEGRLLACSQCGQCYHPFCVNIKITRVVLSKGWRCLECTVCEACGQASDPGRLLLCDDCDISYHTYCLDPPLQNVPKGSWKCKWWVHASCQGLNSDEEVESAADEGFDCSLCRMQTMPTPEFQRTYTQDGVCLTESGLCQLQSLSVQTARRRRPKPKLKLKIINQNSVAVLQTPPDPQAELFRDGDMDDSREGDPMDCDGKSDSSPEREHCDDHLKGADGSDSNKKRKRKPYRPGIGGFMVRQRSKAGQGKGKRCLSRKDSTSSLTENFTGKEEGWNEPDTPVDGPPIISEPLEKVKKRYRKKKTKLEEAFPSYLQEAFFGKELLDKSKQTKSALETRLVEEEASHADSKSQSSSFLDPLSDPLLSTTSTPVSSKAGPLPNVEDPLAELVLHSDDDLLGMLSDDLVKPGAESGLDLCPFQVDSSPSPFAGLDIGTLPDDQSAPPQPGPARGSRPLQEEPLDVILSPELDKMVSDGDVGGMFPRMPVMNGMMGPNTHFPPNPVIPGAGVSGTFSSIHRMPFPENVREKKFSQIGGDVIGPWASPVPVPGSVPPPEVETDTMSNAQRSTLKWEKEETLGEMATVAPVLYTNMNFPNLQDEFPDWATRVKQIAKLWRKASSQERAPYVQKARDNRAALRINKVQLSNDTMKRQQQQQPADPFDPSVPMDTELLFKDPLKHKESEHEQEWKFRQQMRQKSKQQAKIEATQKLEQVKNEQQQLQKQQQQQFSGDTSKSGNQSPVANQPNNGGNASPLQTLASKDSFTRTQTPGTATSVASTDDVFLRPQLPPPSSTAKTPTQDTQYPQGPSSQPQSPQMFSPESSGSRPSPPWDPYGKMVGTPRPPPSGSSTPRRGSVSDMQERSRPSPAHESFGSPTSTSIDPYAKPPDTPRPSDPFVKPMCPPRPGQLPEQQGRHFMSNVTPGDGFSRPGQRSEAYQRMAHSRMVLSDPYSRPLLTPVPGSNESGSVPVFKTPMPPSQVQQDPFSTGQQGMRRGSSDTLPQVQHSDPYSHQPLTPHPSMGDGFSNEGRMMRPGQGSPFAQPLPMSRHPQRDPYSQAPSTPRPDYFQQMPDPYAQPPGTPRPHDPYAQMPGTPRPHSDPYTLPPSTPRTPTVDQFSQSQPNSRRQSPSHAIDPYAQMPGTPRPSSGERYPKSPSSQRTTDPFSHPSGTPRPVKNEAYDQPPGTPRPVLNDPYSQPPGTPRPGADPEAFPRPNPRVNFMSHQTDPLSLQAQSRMQDPFARPCASDSQTPKHPGISDESLSLQHTNPNQTPVHDPFEQAPLTPCSQTVNTGNPSDTQNAMQPPLGETEEKIKQRQRLRQLILKSQQQKSAIRQEKGLQEATPAAAPGTPRHWSQEDSGPQNDIFGRPPPPYPGTMRSSPVHAGQRFPGTFLADQRGPMPDEPQCSRPPFPRDLNNGMSQQGQRFGFPPGAPSQEHFLRPPHQIQGGPMVDNVPPHMRRPVDVVRAPENRVRLPFGPSNALDHPNHSQRLPHGFMGGQNMAFTGNQGPRMMDPMLGQSQQGSVNHLQTSGTMDNLHHHTNTTPQQTPLPEPLSHSVSSDSVTPAESALLPVTTSGPTEEIPLPCSDGVEKLETDDSAVKDLDDVEVKDLVDEDLDNLNLDADDGKDLDLETNDLHLDDLLGSGKFDLIAYADPELDLEDKKDMFNEELELSDHIEDDHGDTSDLQKALSEKRNARCGGVSSTQPKSEGLQGPSEVKLEKSMSKEGQDHSQSETLKTESQGLGTSVDDHQSMTSKSDQDDASGLFEESCTDVHTGSAPVLSSLLIKEKLEDTRSESIISPISGDPNSQANLGSNMSMVMMQGQPQEHRINPGVTMGHRIDPSLTQGALLGNANLMQSGNQQVPLQGFGPLQGQQVELNLPMVGGQQPVPHPVNHQTQQGMFNPGVTGQQGSQAQLSQQNRPLLLDEQPLLLQDLLDQERQEQQQQRQMQAMIRQRSSDPFFPNIDFDAITDPIMKAKMVALKGINKVMVQNSMAMAPMVMNRMQQIPGSHGPDTAGFPQHFFGPDGKLPPQIARPNPPNFGPGFVDDSQKKQYEEWLQETQQLLQMQQKFLEDQIGAHRKSKKALSAKQRTAKKAGREFPEEDAEQLKHVTEQQSVVQKQLEQIRKQQKEHAELIEEYRVKQQQQQQRLQPGVMGPMKAMPGMPGQGPGMVPVGPPIGQPMMGPMLPMQQPHFRKPTHMPNVPGWHQGAAGPIVGPRMPPHLPSQMPLPNPTQPLQAQPPPPMVPAGKPGQPGPVAGSNGGGSSSSAPHVKFDDNNPFSEGFQERERRERLREQQEKQRVQLMQEVERQRALQRLELEQQGLGLGPDNSGGGLAQMPFYNSDLPQEFMQTPRPQQPQQQMGPMFPQQRNMPLDFVGPGPSFLQGGERRPMPGSGSFGPDMGPNFQPKNPMMHGFTPGQPRAPGFGGHGMPPHGGAEASSFGMDSTTPLPPNFPGSGQSLIQLYSNIIPEEKGKKKRSRKKKQDDDADSVKTPSTPHSDITAPLTPCVSDTSSTPTRNVPIMGDQDTSEFSNPLGLMAGLQPSSELENPLSGGTPLRRQSSMGSEAERGLLHDIKLEKLEASVCQKAEGEAASGQNAQETGIVKTEGGNEIISPSPSSQSPAQSTKVDNNGNELLKHLLKNKSTPPPSSTPLMHQMSNDSIRSEDEGLTDSKGSLRLDSTDSSSGLNSHLTGNPDLEPSVPEQCKRKQRNKRTPKNGAEKPLSRWKKRKKDDEERQAVYTNTDTLMTQLKQQNNLSNPPTPPASLPPTPPPVAKQKLLNGFATAEELSRKAEVMVSKSLGQKQLNNTPFKAEDDLLGHTITQGPKTVDVPASLPTPPHNNQEEIRGQEHCVDRDTPDSYVPSSSPESVVGMEISRYPDLSKVKEERPSPAVSPVIPILCSTSGKGSEARQWDIKTEPPSSFFASQFDQLSTCSQTDLVSVSVTLNPVAAQNIQGVVSALANMLCVSIPGNFEVIRTPGPEHRSSIDMLSGLKVPPQTAMFHHQPGSVMIRPDYQMGGSSPGPKPQWCSHCRVVVLGNGVRKSTKDLPINKQSNLPPPSEDKQNPTKVLHQYSNNISDLDVHCLAQLQPKQSPPQTPIISFPSITSETLRGDSKSDALKVTVKLKPRPRAVHNGGDDPRYSSGKRFKTLRWRKWSVQIIVPKGNYHLPEEEEVDELLKKLGTSLRPEPMPRDLRRCCFCHEEGDGRTDGPARLLNLDLDLWVHLNCALWSTEVYETQAGALINVELALRRGLSVRCAYCQQTGATSGCHRFRCTNAYHFTCALKAQCMFFKDKTMLCHLHRPRGTGSIGSGLAGTEHELRCFAVFRRVYVQRDEARQIASIIQRGEREHTFRVGSLVFHAVGQLLPQQMQAFHSMSAIFPVGYEASRIYWSMRHGNRRCHYVCSIDEKDGEPEFIIRVVEQGYDDLILTGSSPKGVWDKVLEPVAERRNETGSLKLFPVYLKGEDLFGLTVSAVTRIVESYTFRYGRNPLMQLPLAINPSGCARSEPKACTHVKRFVLRPHTLTSSSSSKNLQSPGNPTEMGVAPYSKQFVHSKSSQYRRMKAEWKSNVYLARSRIQGLGLYAARDIEKYTMVIEYIGTIIRNEVANRKEKMYEAQLCYDYKFDLEDDQHKIPCTCGAVNCRKWMN</sequence>
<evidence type="ECO:0000256" key="13">
    <source>
        <dbReference type="ARBA" id="ARBA00023015"/>
    </source>
</evidence>
<evidence type="ECO:0000256" key="17">
    <source>
        <dbReference type="ARBA" id="ARBA00023620"/>
    </source>
</evidence>
<dbReference type="Pfam" id="PF05964">
    <property type="entry name" value="FYRN"/>
    <property type="match status" value="1"/>
</dbReference>
<dbReference type="CDD" id="cd15697">
    <property type="entry name" value="ePHD2_KMT2C"/>
    <property type="match status" value="1"/>
</dbReference>
<feature type="coiled-coil region" evidence="20">
    <location>
        <begin position="3356"/>
        <end position="3393"/>
    </location>
</feature>
<dbReference type="InterPro" id="IPR003888">
    <property type="entry name" value="FYrich_N"/>
</dbReference>
<dbReference type="EMBL" id="QBIY01011172">
    <property type="protein sequence ID" value="RXN34484.1"/>
    <property type="molecule type" value="Genomic_DNA"/>
</dbReference>
<dbReference type="GO" id="GO:0006281">
    <property type="term" value="P:DNA repair"/>
    <property type="evidence" value="ECO:0007669"/>
    <property type="project" value="InterPro"/>
</dbReference>
<feature type="compositionally biased region" description="Basic and acidic residues" evidence="21">
    <location>
        <begin position="2965"/>
        <end position="2980"/>
    </location>
</feature>
<keyword evidence="15" id="KW-0804">Transcription</keyword>
<dbReference type="InterPro" id="IPR011011">
    <property type="entry name" value="Znf_FYVE_PHD"/>
</dbReference>
<dbReference type="CDD" id="cd15509">
    <property type="entry name" value="PHD1_KMT2C_like"/>
    <property type="match status" value="1"/>
</dbReference>
<keyword evidence="12" id="KW-0007">Acetylation</keyword>
<dbReference type="FunFam" id="3.30.40.10:FF:000002">
    <property type="entry name" value="Histone-lysine N-methyltransferase"/>
    <property type="match status" value="1"/>
</dbReference>
<keyword evidence="27" id="KW-1185">Reference proteome</keyword>
<feature type="compositionally biased region" description="Polar residues" evidence="21">
    <location>
        <begin position="2770"/>
        <end position="2782"/>
    </location>
</feature>
<evidence type="ECO:0000256" key="5">
    <source>
        <dbReference type="ARBA" id="ARBA00022679"/>
    </source>
</evidence>
<dbReference type="Pfam" id="PF13771">
    <property type="entry name" value="zf-HC5HC2H"/>
    <property type="match status" value="1"/>
</dbReference>
<feature type="compositionally biased region" description="Polar residues" evidence="21">
    <location>
        <begin position="3756"/>
        <end position="3765"/>
    </location>
</feature>
<feature type="region of interest" description="Disordered" evidence="21">
    <location>
        <begin position="1588"/>
        <end position="1638"/>
    </location>
</feature>
<dbReference type="InterPro" id="IPR001841">
    <property type="entry name" value="Znf_RING"/>
</dbReference>
<dbReference type="GO" id="GO:0005524">
    <property type="term" value="F:ATP binding"/>
    <property type="evidence" value="ECO:0007669"/>
    <property type="project" value="InterPro"/>
</dbReference>
<dbReference type="InterPro" id="IPR036910">
    <property type="entry name" value="HMG_box_dom_sf"/>
</dbReference>
<dbReference type="Gene3D" id="2.170.270.10">
    <property type="entry name" value="SET domain"/>
    <property type="match status" value="2"/>
</dbReference>
<dbReference type="SMART" id="SM00249">
    <property type="entry name" value="PHD"/>
    <property type="match status" value="7"/>
</dbReference>
<dbReference type="Pfam" id="PF08423">
    <property type="entry name" value="Rad51"/>
    <property type="match status" value="1"/>
</dbReference>
<dbReference type="PROSITE" id="PS51543">
    <property type="entry name" value="FYRC"/>
    <property type="match status" value="1"/>
</dbReference>
<evidence type="ECO:0000256" key="14">
    <source>
        <dbReference type="ARBA" id="ARBA00023054"/>
    </source>
</evidence>
<dbReference type="SMART" id="SM00508">
    <property type="entry name" value="PostSET"/>
    <property type="match status" value="1"/>
</dbReference>
<dbReference type="Gene3D" id="3.40.50.300">
    <property type="entry name" value="P-loop containing nucleotide triphosphate hydrolases"/>
    <property type="match status" value="1"/>
</dbReference>
<keyword evidence="5 26" id="KW-0808">Transferase</keyword>
<evidence type="ECO:0000256" key="1">
    <source>
        <dbReference type="ARBA" id="ARBA00004123"/>
    </source>
</evidence>
<evidence type="ECO:0000313" key="26">
    <source>
        <dbReference type="EMBL" id="RXN34484.1"/>
    </source>
</evidence>
<dbReference type="FunFam" id="3.30.160.360:FF:000001">
    <property type="entry name" value="Histone-lysine N-methyltransferase"/>
    <property type="match status" value="1"/>
</dbReference>
<dbReference type="InterPro" id="IPR034732">
    <property type="entry name" value="EPHD"/>
</dbReference>
<dbReference type="SUPFAM" id="SSF57903">
    <property type="entry name" value="FYVE/PHD zinc finger"/>
    <property type="match status" value="4"/>
</dbReference>
<feature type="domain" description="PHD-type" evidence="22">
    <location>
        <begin position="1295"/>
        <end position="1372"/>
    </location>
</feature>
<evidence type="ECO:0000256" key="9">
    <source>
        <dbReference type="ARBA" id="ARBA00022771"/>
    </source>
</evidence>
<dbReference type="InterPro" id="IPR027417">
    <property type="entry name" value="P-loop_NTPase"/>
</dbReference>
<feature type="compositionally biased region" description="Basic and acidic residues" evidence="21">
    <location>
        <begin position="1068"/>
        <end position="1084"/>
    </location>
</feature>
<dbReference type="Pfam" id="PF05965">
    <property type="entry name" value="FYRC"/>
    <property type="match status" value="1"/>
</dbReference>
<feature type="compositionally biased region" description="Basic and acidic residues" evidence="21">
    <location>
        <begin position="1926"/>
        <end position="1945"/>
    </location>
</feature>
<feature type="compositionally biased region" description="Polar residues" evidence="21">
    <location>
        <begin position="3703"/>
        <end position="3713"/>
    </location>
</feature>
<evidence type="ECO:0000259" key="24">
    <source>
        <dbReference type="PROSITE" id="PS50868"/>
    </source>
</evidence>
<feature type="compositionally biased region" description="Basic and acidic residues" evidence="21">
    <location>
        <begin position="1595"/>
        <end position="1606"/>
    </location>
</feature>